<protein>
    <recommendedName>
        <fullName evidence="4">Choice-of-anchor A domain-containing protein</fullName>
    </recommendedName>
</protein>
<feature type="signal peptide" evidence="3">
    <location>
        <begin position="1"/>
        <end position="25"/>
    </location>
</feature>
<dbReference type="EMBL" id="LAQS01000005">
    <property type="protein sequence ID" value="KKZ75143.1"/>
    <property type="molecule type" value="Genomic_DNA"/>
</dbReference>
<feature type="region of interest" description="Disordered" evidence="1">
    <location>
        <begin position="155"/>
        <end position="177"/>
    </location>
</feature>
<feature type="compositionally biased region" description="Low complexity" evidence="1">
    <location>
        <begin position="353"/>
        <end position="412"/>
    </location>
</feature>
<dbReference type="AlphaFoldDB" id="A0A2P2GUE8"/>
<gene>
    <name evidence="5" type="ORF">VO63_04785</name>
</gene>
<evidence type="ECO:0000313" key="5">
    <source>
        <dbReference type="EMBL" id="KKZ75143.1"/>
    </source>
</evidence>
<evidence type="ECO:0000259" key="4">
    <source>
        <dbReference type="Pfam" id="PF20597"/>
    </source>
</evidence>
<dbReference type="Proteomes" id="UP000265325">
    <property type="component" value="Unassembled WGS sequence"/>
</dbReference>
<keyword evidence="2" id="KW-0812">Transmembrane</keyword>
<proteinExistence type="predicted"/>
<keyword evidence="6" id="KW-1185">Reference proteome</keyword>
<evidence type="ECO:0000256" key="2">
    <source>
        <dbReference type="SAM" id="Phobius"/>
    </source>
</evidence>
<feature type="transmembrane region" description="Helical" evidence="2">
    <location>
        <begin position="430"/>
        <end position="450"/>
    </location>
</feature>
<reference evidence="5 6" key="1">
    <citation type="submission" date="2015-05" db="EMBL/GenBank/DDBJ databases">
        <title>Draft Genome assembly of Streptomyces showdoensis.</title>
        <authorList>
            <person name="Thapa K.K."/>
            <person name="Metsa-Ketela M."/>
        </authorList>
    </citation>
    <scope>NUCLEOTIDE SEQUENCE [LARGE SCALE GENOMIC DNA]</scope>
    <source>
        <strain evidence="5 6">ATCC 15227</strain>
    </source>
</reference>
<dbReference type="InterPro" id="IPR026588">
    <property type="entry name" value="Choice_anch_A"/>
</dbReference>
<dbReference type="Pfam" id="PF20597">
    <property type="entry name" value="pAdhesive_15"/>
    <property type="match status" value="1"/>
</dbReference>
<feature type="compositionally biased region" description="Low complexity" evidence="1">
    <location>
        <begin position="161"/>
        <end position="173"/>
    </location>
</feature>
<feature type="compositionally biased region" description="Gly residues" evidence="1">
    <location>
        <begin position="413"/>
        <end position="422"/>
    </location>
</feature>
<evidence type="ECO:0000313" key="6">
    <source>
        <dbReference type="Proteomes" id="UP000265325"/>
    </source>
</evidence>
<comment type="caution">
    <text evidence="5">The sequence shown here is derived from an EMBL/GenBank/DDBJ whole genome shotgun (WGS) entry which is preliminary data.</text>
</comment>
<feature type="domain" description="Choice-of-anchor A" evidence="4">
    <location>
        <begin position="62"/>
        <end position="325"/>
    </location>
</feature>
<dbReference type="NCBIfam" id="TIGR04215">
    <property type="entry name" value="choice_anch_A"/>
    <property type="match status" value="1"/>
</dbReference>
<name>A0A2P2GUE8_STREW</name>
<organism evidence="5 6">
    <name type="scientific">Streptomyces showdoensis</name>
    <dbReference type="NCBI Taxonomy" id="68268"/>
    <lineage>
        <taxon>Bacteria</taxon>
        <taxon>Bacillati</taxon>
        <taxon>Actinomycetota</taxon>
        <taxon>Actinomycetes</taxon>
        <taxon>Kitasatosporales</taxon>
        <taxon>Streptomycetaceae</taxon>
        <taxon>Streptomyces</taxon>
    </lineage>
</organism>
<feature type="chain" id="PRO_5015139739" description="Choice-of-anchor A domain-containing protein" evidence="3">
    <location>
        <begin position="26"/>
        <end position="458"/>
    </location>
</feature>
<keyword evidence="2" id="KW-0472">Membrane</keyword>
<keyword evidence="3" id="KW-0732">Signal</keyword>
<feature type="compositionally biased region" description="Polar residues" evidence="1">
    <location>
        <begin position="332"/>
        <end position="348"/>
    </location>
</feature>
<dbReference type="OrthoDB" id="4329128at2"/>
<sequence>MRTGMRGAVALAFVVGLSAPCAAFAAPLAPAAGQAPACPAAGKEPGIGPVPLFTDENVALYAGGDYTADGGTAEAEGLLVVAGNATFAKSSGGVFNIGRVGAGSGILPASGSVMLAVGGNLNIAKGTTVDVGHGLTAGPRYGGAVQVGKEIDEKGSLETNGGSRSSGTGASAALSPHASFGDTIRRESASLGALKTTGTTTRSGDTVTFKGGSASGTQVFEISAKELDGASTFVFASLPDGAAAVVNVTGAQAVDISPMAVAFNGNRADTYDSAHFGEAASRILYNFEDSAKISLGGGGNFMGSILAPKASADMTASTNGRVYVGGDIRTHGSGNESHNYPWTGTSTFECKPTKTPETPGGKPSTPPETSVPTPSSTPSQPGEETTSPTTPGTSAPTPGASESTAPSATTPPKGGGSGGGGSLATTGGEVAPYLGAAAALGVAGGAVLLVTRRRRAQH</sequence>
<accession>A0A2P2GUE8</accession>
<evidence type="ECO:0000256" key="1">
    <source>
        <dbReference type="SAM" id="MobiDB-lite"/>
    </source>
</evidence>
<evidence type="ECO:0000256" key="3">
    <source>
        <dbReference type="SAM" id="SignalP"/>
    </source>
</evidence>
<keyword evidence="2" id="KW-1133">Transmembrane helix</keyword>
<feature type="region of interest" description="Disordered" evidence="1">
    <location>
        <begin position="327"/>
        <end position="428"/>
    </location>
</feature>